<dbReference type="Pfam" id="PF02518">
    <property type="entry name" value="HATPase_c"/>
    <property type="match status" value="1"/>
</dbReference>
<dbReference type="NCBIfam" id="TIGR00229">
    <property type="entry name" value="sensory_box"/>
    <property type="match status" value="1"/>
</dbReference>
<feature type="domain" description="Histidine kinase" evidence="9">
    <location>
        <begin position="317"/>
        <end position="534"/>
    </location>
</feature>
<comment type="catalytic activity">
    <reaction evidence="1">
        <text>ATP + protein L-histidine = ADP + protein N-phospho-L-histidine.</text>
        <dbReference type="EC" id="2.7.13.3"/>
    </reaction>
</comment>
<dbReference type="CDD" id="cd00082">
    <property type="entry name" value="HisKA"/>
    <property type="match status" value="1"/>
</dbReference>
<dbReference type="InterPro" id="IPR036890">
    <property type="entry name" value="HATPase_C_sf"/>
</dbReference>
<sequence>MATVMTQKNEAPPQPDLAALLDLSHDTIFIRDGATGAISYWNAGAARVYGWEAADLAAPGGYGRLQSRCDIPEETVLEELARTGHWQGGITRTARDGSEIIVSARWAARLRPDGLIGEIVETARDVTVKAVAAEELRRSEYRYQNMFRAMAVSFWELDFSGVKGLLHEWRDMGVEDFSAFFAAEPDAVRRVMGATRIVDVNEKTLLLFGAADRAELGDTVERFWPRDSEAVFAASVVAAISGKSNFEAETKMLTVDGREVEILFTCSFPPECMGRGNVLVGVLDISGRVRAQEEVQRVQAELAHAARVATLGELAASIAHEVNQPLAAIVNFGEAAKRWLNRPEPDMAEAAAAIERMIGDSRRASDIIGRIRAMATKSVPKPTLFHPCEAVKEAVQLVRHDMQARGVALSIAEVEAVPRVRADRIQIQQVAVNLIVNAVQAMAQVPEDRRALVIRTGLAGDNMVRIEVQDSGPGIDPVVADRLFTAFASTKDSGMGMGLSISRSIVEAHGGTICGRGNEAAPGATFSFTLPVAEMTADDAAGACTAVA</sequence>
<proteinExistence type="predicted"/>
<dbReference type="EMBL" id="MIPT01000001">
    <property type="protein sequence ID" value="OHT20941.1"/>
    <property type="molecule type" value="Genomic_DNA"/>
</dbReference>
<dbReference type="Pfam" id="PF00512">
    <property type="entry name" value="HisKA"/>
    <property type="match status" value="1"/>
</dbReference>
<keyword evidence="3" id="KW-0597">Phosphoprotein</keyword>
<comment type="caution">
    <text evidence="11">The sequence shown here is derived from an EMBL/GenBank/DDBJ whole genome shotgun (WGS) entry which is preliminary data.</text>
</comment>
<dbReference type="InterPro" id="IPR003661">
    <property type="entry name" value="HisK_dim/P_dom"/>
</dbReference>
<dbReference type="InterPro" id="IPR035965">
    <property type="entry name" value="PAS-like_dom_sf"/>
</dbReference>
<dbReference type="GO" id="GO:0006355">
    <property type="term" value="P:regulation of DNA-templated transcription"/>
    <property type="evidence" value="ECO:0007669"/>
    <property type="project" value="InterPro"/>
</dbReference>
<dbReference type="PROSITE" id="PS50112">
    <property type="entry name" value="PAS"/>
    <property type="match status" value="1"/>
</dbReference>
<evidence type="ECO:0000256" key="2">
    <source>
        <dbReference type="ARBA" id="ARBA00012438"/>
    </source>
</evidence>
<dbReference type="OrthoDB" id="9789238at2"/>
<dbReference type="RefSeq" id="WP_070935919.1">
    <property type="nucleotide sequence ID" value="NZ_MIPT01000001.1"/>
</dbReference>
<evidence type="ECO:0000313" key="11">
    <source>
        <dbReference type="EMBL" id="OHT20941.1"/>
    </source>
</evidence>
<feature type="domain" description="PAS" evidence="10">
    <location>
        <begin position="13"/>
        <end position="56"/>
    </location>
</feature>
<gene>
    <name evidence="11" type="primary">fixL_1</name>
    <name evidence="11" type="ORF">BHE75_02946</name>
</gene>
<evidence type="ECO:0000256" key="8">
    <source>
        <dbReference type="ARBA" id="ARBA00023012"/>
    </source>
</evidence>
<evidence type="ECO:0000256" key="3">
    <source>
        <dbReference type="ARBA" id="ARBA00022553"/>
    </source>
</evidence>
<dbReference type="EC" id="2.7.13.3" evidence="2"/>
<dbReference type="SUPFAM" id="SSF47384">
    <property type="entry name" value="Homodimeric domain of signal transducing histidine kinase"/>
    <property type="match status" value="1"/>
</dbReference>
<evidence type="ECO:0000256" key="5">
    <source>
        <dbReference type="ARBA" id="ARBA00022741"/>
    </source>
</evidence>
<evidence type="ECO:0000259" key="10">
    <source>
        <dbReference type="PROSITE" id="PS50112"/>
    </source>
</evidence>
<keyword evidence="4 11" id="KW-0808">Transferase</keyword>
<dbReference type="PROSITE" id="PS50109">
    <property type="entry name" value="HIS_KIN"/>
    <property type="match status" value="1"/>
</dbReference>
<dbReference type="Gene3D" id="3.30.450.20">
    <property type="entry name" value="PAS domain"/>
    <property type="match status" value="2"/>
</dbReference>
<dbReference type="PANTHER" id="PTHR43065">
    <property type="entry name" value="SENSOR HISTIDINE KINASE"/>
    <property type="match status" value="1"/>
</dbReference>
<keyword evidence="5" id="KW-0547">Nucleotide-binding</keyword>
<keyword evidence="12" id="KW-1185">Reference proteome</keyword>
<dbReference type="SMART" id="SM00091">
    <property type="entry name" value="PAS"/>
    <property type="match status" value="2"/>
</dbReference>
<dbReference type="GO" id="GO:0005524">
    <property type="term" value="F:ATP binding"/>
    <property type="evidence" value="ECO:0007669"/>
    <property type="project" value="UniProtKB-KW"/>
</dbReference>
<dbReference type="GO" id="GO:0000155">
    <property type="term" value="F:phosphorelay sensor kinase activity"/>
    <property type="evidence" value="ECO:0007669"/>
    <property type="project" value="InterPro"/>
</dbReference>
<dbReference type="SMART" id="SM00388">
    <property type="entry name" value="HisKA"/>
    <property type="match status" value="1"/>
</dbReference>
<protein>
    <recommendedName>
        <fullName evidence="2">histidine kinase</fullName>
        <ecNumber evidence="2">2.7.13.3</ecNumber>
    </recommendedName>
</protein>
<dbReference type="Gene3D" id="1.10.287.130">
    <property type="match status" value="1"/>
</dbReference>
<dbReference type="InterPro" id="IPR004358">
    <property type="entry name" value="Sig_transdc_His_kin-like_C"/>
</dbReference>
<keyword evidence="8" id="KW-0902">Two-component regulatory system</keyword>
<keyword evidence="6" id="KW-0418">Kinase</keyword>
<dbReference type="SMART" id="SM00387">
    <property type="entry name" value="HATPase_c"/>
    <property type="match status" value="1"/>
</dbReference>
<evidence type="ECO:0000256" key="4">
    <source>
        <dbReference type="ARBA" id="ARBA00022679"/>
    </source>
</evidence>
<organism evidence="11 12">
    <name type="scientific">Edaphosphingomonas haloaromaticamans</name>
    <dbReference type="NCBI Taxonomy" id="653954"/>
    <lineage>
        <taxon>Bacteria</taxon>
        <taxon>Pseudomonadati</taxon>
        <taxon>Pseudomonadota</taxon>
        <taxon>Alphaproteobacteria</taxon>
        <taxon>Sphingomonadales</taxon>
        <taxon>Rhizorhabdaceae</taxon>
        <taxon>Edaphosphingomonas</taxon>
    </lineage>
</organism>
<dbReference type="InterPro" id="IPR000014">
    <property type="entry name" value="PAS"/>
</dbReference>
<reference evidence="11 12" key="1">
    <citation type="submission" date="2016-09" db="EMBL/GenBank/DDBJ databases">
        <title>Metabolic pathway, cell adaptation mechanisms and a novel monoxygenase revealed through proteogenomic-transcription analysis of a Sphingomonas haloaromaticamans strain degrading the fungicide ortho-phenylphenol.</title>
        <authorList>
            <person name="Perruchon C."/>
            <person name="Papadopoulou E.S."/>
            <person name="Rousidou C."/>
            <person name="Vasileiadis S."/>
            <person name="Tanou G."/>
            <person name="Amoutzias G."/>
            <person name="Molassiotis A."/>
            <person name="Karpouzas D.G."/>
        </authorList>
    </citation>
    <scope>NUCLEOTIDE SEQUENCE [LARGE SCALE GENOMIC DNA]</scope>
    <source>
        <strain evidence="11 12">P3</strain>
    </source>
</reference>
<dbReference type="CDD" id="cd00130">
    <property type="entry name" value="PAS"/>
    <property type="match status" value="1"/>
</dbReference>
<dbReference type="SUPFAM" id="SSF55785">
    <property type="entry name" value="PYP-like sensor domain (PAS domain)"/>
    <property type="match status" value="2"/>
</dbReference>
<name>A0A1S1HHI1_9SPHN</name>
<dbReference type="InterPro" id="IPR003594">
    <property type="entry name" value="HATPase_dom"/>
</dbReference>
<dbReference type="InterPro" id="IPR036097">
    <property type="entry name" value="HisK_dim/P_sf"/>
</dbReference>
<accession>A0A1S1HHI1</accession>
<evidence type="ECO:0000256" key="1">
    <source>
        <dbReference type="ARBA" id="ARBA00000085"/>
    </source>
</evidence>
<dbReference type="Proteomes" id="UP000179467">
    <property type="component" value="Unassembled WGS sequence"/>
</dbReference>
<dbReference type="Gene3D" id="3.30.565.10">
    <property type="entry name" value="Histidine kinase-like ATPase, C-terminal domain"/>
    <property type="match status" value="1"/>
</dbReference>
<dbReference type="SUPFAM" id="SSF55874">
    <property type="entry name" value="ATPase domain of HSP90 chaperone/DNA topoisomerase II/histidine kinase"/>
    <property type="match status" value="1"/>
</dbReference>
<evidence type="ECO:0000256" key="6">
    <source>
        <dbReference type="ARBA" id="ARBA00022777"/>
    </source>
</evidence>
<evidence type="ECO:0000313" key="12">
    <source>
        <dbReference type="Proteomes" id="UP000179467"/>
    </source>
</evidence>
<dbReference type="AlphaFoldDB" id="A0A1S1HHI1"/>
<keyword evidence="7" id="KW-0067">ATP-binding</keyword>
<dbReference type="PRINTS" id="PR00344">
    <property type="entry name" value="BCTRLSENSOR"/>
</dbReference>
<evidence type="ECO:0000256" key="7">
    <source>
        <dbReference type="ARBA" id="ARBA00022840"/>
    </source>
</evidence>
<dbReference type="InterPro" id="IPR005467">
    <property type="entry name" value="His_kinase_dom"/>
</dbReference>
<dbReference type="InterPro" id="IPR013767">
    <property type="entry name" value="PAS_fold"/>
</dbReference>
<dbReference type="Pfam" id="PF00989">
    <property type="entry name" value="PAS"/>
    <property type="match status" value="1"/>
</dbReference>
<dbReference type="PANTHER" id="PTHR43065:SF10">
    <property type="entry name" value="PEROXIDE STRESS-ACTIVATED HISTIDINE KINASE MAK3"/>
    <property type="match status" value="1"/>
</dbReference>
<evidence type="ECO:0000259" key="9">
    <source>
        <dbReference type="PROSITE" id="PS50109"/>
    </source>
</evidence>